<sequence length="147" mass="17374">MKMKLYVVLLVLASSLTFAQGNQEKREKIKALKVAFLTEKLALTSEEAQKFWPIYNAFEEKQFEIRYKKLRGLGKQLEENNEEKISDKEALQLIAQFESYEDELHGLKKKFSKDLLTVLSPKKAILLKKYEDEFNRKLLRQMREGRN</sequence>
<reference evidence="2 3" key="1">
    <citation type="submission" date="2018-06" db="EMBL/GenBank/DDBJ databases">
        <title>Flavobacterium tibetense sp. nov., isolated from a wetland YonghuCo on Tibetan Plateau.</title>
        <authorList>
            <person name="Xing P."/>
            <person name="Phurbu D."/>
            <person name="Lu H."/>
        </authorList>
    </citation>
    <scope>NUCLEOTIDE SEQUENCE [LARGE SCALE GENOMIC DNA]</scope>
    <source>
        <strain evidence="2 3">YH5</strain>
    </source>
</reference>
<dbReference type="AlphaFoldDB" id="A0A365P2X4"/>
<feature type="signal peptide" evidence="1">
    <location>
        <begin position="1"/>
        <end position="19"/>
    </location>
</feature>
<dbReference type="EMBL" id="QLST01000006">
    <property type="protein sequence ID" value="RBA28694.1"/>
    <property type="molecule type" value="Genomic_DNA"/>
</dbReference>
<evidence type="ECO:0000313" key="2">
    <source>
        <dbReference type="EMBL" id="RBA28694.1"/>
    </source>
</evidence>
<keyword evidence="1" id="KW-0732">Signal</keyword>
<accession>A0A365P2X4</accession>
<gene>
    <name evidence="2" type="ORF">DPN68_06490</name>
</gene>
<keyword evidence="3" id="KW-1185">Reference proteome</keyword>
<comment type="caution">
    <text evidence="2">The sequence shown here is derived from an EMBL/GenBank/DDBJ whole genome shotgun (WGS) entry which is preliminary data.</text>
</comment>
<dbReference type="OrthoDB" id="675330at2"/>
<feature type="chain" id="PRO_5016635620" evidence="1">
    <location>
        <begin position="20"/>
        <end position="147"/>
    </location>
</feature>
<name>A0A365P2X4_9FLAO</name>
<organism evidence="2 3">
    <name type="scientific">Flavobacterium tibetense</name>
    <dbReference type="NCBI Taxonomy" id="2233533"/>
    <lineage>
        <taxon>Bacteria</taxon>
        <taxon>Pseudomonadati</taxon>
        <taxon>Bacteroidota</taxon>
        <taxon>Flavobacteriia</taxon>
        <taxon>Flavobacteriales</taxon>
        <taxon>Flavobacteriaceae</taxon>
        <taxon>Flavobacterium</taxon>
    </lineage>
</organism>
<evidence type="ECO:0000313" key="3">
    <source>
        <dbReference type="Proteomes" id="UP000253319"/>
    </source>
</evidence>
<protein>
    <submittedName>
        <fullName evidence="2">Sensor of ECF-type sigma factor</fullName>
    </submittedName>
</protein>
<dbReference type="Proteomes" id="UP000253319">
    <property type="component" value="Unassembled WGS sequence"/>
</dbReference>
<proteinExistence type="predicted"/>
<evidence type="ECO:0000256" key="1">
    <source>
        <dbReference type="SAM" id="SignalP"/>
    </source>
</evidence>